<evidence type="ECO:0000259" key="8">
    <source>
        <dbReference type="Pfam" id="PF04335"/>
    </source>
</evidence>
<keyword evidence="4 7" id="KW-1133">Transmembrane helix</keyword>
<dbReference type="AlphaFoldDB" id="A0AAU8D319"/>
<accession>A0AAU8D319</accession>
<dbReference type="EMBL" id="CP159256">
    <property type="protein sequence ID" value="XCG52578.1"/>
    <property type="molecule type" value="Genomic_DNA"/>
</dbReference>
<keyword evidence="9" id="KW-0614">Plasmid</keyword>
<name>A0AAU8D319_9HYPH</name>
<dbReference type="InterPro" id="IPR026264">
    <property type="entry name" value="VirB8/PtlE"/>
</dbReference>
<organism evidence="9">
    <name type="scientific">Mesorhizobium sp. WSM2240</name>
    <dbReference type="NCBI Taxonomy" id="3228851"/>
    <lineage>
        <taxon>Bacteria</taxon>
        <taxon>Pseudomonadati</taxon>
        <taxon>Pseudomonadota</taxon>
        <taxon>Alphaproteobacteria</taxon>
        <taxon>Hyphomicrobiales</taxon>
        <taxon>Phyllobacteriaceae</taxon>
        <taxon>Mesorhizobium</taxon>
    </lineage>
</organism>
<dbReference type="InterPro" id="IPR007430">
    <property type="entry name" value="VirB8"/>
</dbReference>
<comment type="similarity">
    <text evidence="1">Belongs to the virB8 family.</text>
</comment>
<feature type="domain" description="Bacterial virulence protein VirB8" evidence="8">
    <location>
        <begin position="16"/>
        <end position="223"/>
    </location>
</feature>
<dbReference type="Pfam" id="PF04335">
    <property type="entry name" value="VirB8"/>
    <property type="match status" value="1"/>
</dbReference>
<dbReference type="PIRSF" id="PIRSF003299">
    <property type="entry name" value="VirB8_PtlE"/>
    <property type="match status" value="1"/>
</dbReference>
<feature type="transmembrane region" description="Helical" evidence="7">
    <location>
        <begin position="33"/>
        <end position="56"/>
    </location>
</feature>
<evidence type="ECO:0000313" key="9">
    <source>
        <dbReference type="EMBL" id="XCG52578.1"/>
    </source>
</evidence>
<evidence type="ECO:0000256" key="2">
    <source>
        <dbReference type="ARBA" id="ARBA00014420"/>
    </source>
</evidence>
<reference evidence="9" key="1">
    <citation type="submission" date="2024-06" db="EMBL/GenBank/DDBJ databases">
        <title>Mesorhizobium karijinii sp. nov., a symbiont of the iconic Swainsona formosa from arid Australia.</title>
        <authorList>
            <person name="Hill Y.J."/>
            <person name="Watkin E.L.J."/>
            <person name="O'Hara G.W."/>
            <person name="Terpolilli J."/>
            <person name="Tye M.L."/>
            <person name="Kohlmeier M.G."/>
        </authorList>
    </citation>
    <scope>NUCLEOTIDE SEQUENCE</scope>
    <source>
        <strain evidence="9">WSM2240</strain>
        <plasmid evidence="9">pMk2240A</plasmid>
    </source>
</reference>
<dbReference type="GO" id="GO:0016020">
    <property type="term" value="C:membrane"/>
    <property type="evidence" value="ECO:0007669"/>
    <property type="project" value="InterPro"/>
</dbReference>
<evidence type="ECO:0000256" key="7">
    <source>
        <dbReference type="SAM" id="Phobius"/>
    </source>
</evidence>
<gene>
    <name evidence="9" type="ORF">ABVK50_31115</name>
</gene>
<sequence length="231" mass="26498">MADSTEPTLRSYFQQGEIWEQEIIKRAKRSARVAWFFSIVFVGIALLSLIALVLMLPLKSFEPYVVTVDRTTGYIEVKSGLTRPAKLTEQQAVTQANVVRYIRAREGYDPYAIEENFGIAALLSTDRAARELQALYSAANSQNPAKIYGQLKRVLVEIKSVTFPNASTAIVRFSTNERSDTESIVRHWISVVRFRYTDTPTRNEWRFENPLGFQVYAYRRDQETVTPEEAR</sequence>
<evidence type="ECO:0000256" key="4">
    <source>
        <dbReference type="ARBA" id="ARBA00022989"/>
    </source>
</evidence>
<dbReference type="RefSeq" id="WP_353646781.1">
    <property type="nucleotide sequence ID" value="NZ_CP159256.1"/>
</dbReference>
<proteinExistence type="inferred from homology"/>
<dbReference type="CDD" id="cd16424">
    <property type="entry name" value="VirB8"/>
    <property type="match status" value="1"/>
</dbReference>
<dbReference type="GO" id="GO:0030255">
    <property type="term" value="P:protein secretion by the type IV secretion system"/>
    <property type="evidence" value="ECO:0007669"/>
    <property type="project" value="InterPro"/>
</dbReference>
<comment type="subcellular location">
    <subcellularLocation>
        <location evidence="6">Endomembrane system</location>
        <topology evidence="6">Single-pass membrane protein</topology>
    </subcellularLocation>
</comment>
<dbReference type="SUPFAM" id="SSF54427">
    <property type="entry name" value="NTF2-like"/>
    <property type="match status" value="1"/>
</dbReference>
<dbReference type="InterPro" id="IPR032710">
    <property type="entry name" value="NTF2-like_dom_sf"/>
</dbReference>
<keyword evidence="5 7" id="KW-0472">Membrane</keyword>
<keyword evidence="3 7" id="KW-0812">Transmembrane</keyword>
<protein>
    <recommendedName>
        <fullName evidence="2">Type IV secretion system protein virB8</fullName>
    </recommendedName>
</protein>
<geneLocation type="plasmid" evidence="9">
    <name>pMk2240A</name>
</geneLocation>
<dbReference type="GO" id="GO:0012505">
    <property type="term" value="C:endomembrane system"/>
    <property type="evidence" value="ECO:0007669"/>
    <property type="project" value="UniProtKB-SubCell"/>
</dbReference>
<evidence type="ECO:0000256" key="3">
    <source>
        <dbReference type="ARBA" id="ARBA00022692"/>
    </source>
</evidence>
<evidence type="ECO:0000256" key="5">
    <source>
        <dbReference type="ARBA" id="ARBA00023136"/>
    </source>
</evidence>
<evidence type="ECO:0000256" key="6">
    <source>
        <dbReference type="ARBA" id="ARBA00037847"/>
    </source>
</evidence>
<evidence type="ECO:0000256" key="1">
    <source>
        <dbReference type="ARBA" id="ARBA00011070"/>
    </source>
</evidence>
<dbReference type="Gene3D" id="3.10.450.230">
    <property type="entry name" value="VirB8 protein"/>
    <property type="match status" value="1"/>
</dbReference>